<evidence type="ECO:0000256" key="6">
    <source>
        <dbReference type="ARBA" id="ARBA00032651"/>
    </source>
</evidence>
<feature type="region of interest" description="Disordered" evidence="7">
    <location>
        <begin position="142"/>
        <end position="170"/>
    </location>
</feature>
<evidence type="ECO:0000256" key="3">
    <source>
        <dbReference type="ARBA" id="ARBA00018742"/>
    </source>
</evidence>
<evidence type="ECO:0000259" key="8">
    <source>
        <dbReference type="Pfam" id="PF00808"/>
    </source>
</evidence>
<evidence type="ECO:0000313" key="9">
    <source>
        <dbReference type="EMBL" id="CAG5098403.1"/>
    </source>
</evidence>
<accession>A0ABN7SHP6</accession>
<keyword evidence="10" id="KW-1185">Reference proteome</keyword>
<name>A0ABN7SHP6_OIKDI</name>
<gene>
    <name evidence="9" type="ORF">OKIOD_LOCUS7195</name>
</gene>
<evidence type="ECO:0000256" key="2">
    <source>
        <dbReference type="ARBA" id="ARBA00009245"/>
    </source>
</evidence>
<evidence type="ECO:0000256" key="5">
    <source>
        <dbReference type="ARBA" id="ARBA00030451"/>
    </source>
</evidence>
<dbReference type="PANTHER" id="PTHR46138:SF1">
    <property type="entry name" value="PROTEIN DR1"/>
    <property type="match status" value="1"/>
</dbReference>
<feature type="domain" description="Transcription factor CBF/NF-Y/archaeal histone" evidence="8">
    <location>
        <begin position="18"/>
        <end position="81"/>
    </location>
</feature>
<dbReference type="SUPFAM" id="SSF47113">
    <property type="entry name" value="Histone-fold"/>
    <property type="match status" value="1"/>
</dbReference>
<dbReference type="CDD" id="cd22905">
    <property type="entry name" value="HFD_Dr1"/>
    <property type="match status" value="1"/>
</dbReference>
<dbReference type="Pfam" id="PF00808">
    <property type="entry name" value="CBFD_NFYB_HMF"/>
    <property type="match status" value="1"/>
</dbReference>
<dbReference type="Gene3D" id="1.10.20.10">
    <property type="entry name" value="Histone, subunit A"/>
    <property type="match status" value="1"/>
</dbReference>
<feature type="compositionally biased region" description="Polar residues" evidence="7">
    <location>
        <begin position="145"/>
        <end position="156"/>
    </location>
</feature>
<dbReference type="InterPro" id="IPR003958">
    <property type="entry name" value="CBFA_NFYB_domain"/>
</dbReference>
<sequence>MNDMNDPFLGSGTDDDLSLPQAAVNKFIKETIPNLRISKDARQLVADCCTQFIHHMATTSSQMCEAADKKTIAPDHVLEALKMLGFHEMVPECEKVLIDCKEENAKRKKPNKLSNSGLSEEELYRQQKALIDAAKNHQLMEEQNEFASSQHFQSLDLSRPNEDDDEDFDS</sequence>
<dbReference type="Proteomes" id="UP001158576">
    <property type="component" value="Chromosome XSR"/>
</dbReference>
<comment type="similarity">
    <text evidence="2">Belongs to the NC2 beta/DR1 family.</text>
</comment>
<reference evidence="9 10" key="1">
    <citation type="submission" date="2021-04" db="EMBL/GenBank/DDBJ databases">
        <authorList>
            <person name="Bliznina A."/>
        </authorList>
    </citation>
    <scope>NUCLEOTIDE SEQUENCE [LARGE SCALE GENOMIC DNA]</scope>
</reference>
<protein>
    <recommendedName>
        <fullName evidence="3">Protein Dr1</fullName>
    </recommendedName>
    <alternativeName>
        <fullName evidence="6">Down-regulator of transcription 1</fullName>
    </alternativeName>
    <alternativeName>
        <fullName evidence="5">Negative cofactor 2-beta</fullName>
    </alternativeName>
</protein>
<evidence type="ECO:0000256" key="1">
    <source>
        <dbReference type="ARBA" id="ARBA00004123"/>
    </source>
</evidence>
<organism evidence="9 10">
    <name type="scientific">Oikopleura dioica</name>
    <name type="common">Tunicate</name>
    <dbReference type="NCBI Taxonomy" id="34765"/>
    <lineage>
        <taxon>Eukaryota</taxon>
        <taxon>Metazoa</taxon>
        <taxon>Chordata</taxon>
        <taxon>Tunicata</taxon>
        <taxon>Appendicularia</taxon>
        <taxon>Copelata</taxon>
        <taxon>Oikopleuridae</taxon>
        <taxon>Oikopleura</taxon>
    </lineage>
</organism>
<dbReference type="InterPro" id="IPR042225">
    <property type="entry name" value="Ncb2"/>
</dbReference>
<dbReference type="InterPro" id="IPR009072">
    <property type="entry name" value="Histone-fold"/>
</dbReference>
<keyword evidence="4" id="KW-0539">Nucleus</keyword>
<proteinExistence type="inferred from homology"/>
<evidence type="ECO:0000256" key="4">
    <source>
        <dbReference type="ARBA" id="ARBA00023242"/>
    </source>
</evidence>
<dbReference type="PANTHER" id="PTHR46138">
    <property type="entry name" value="PROTEIN DR1"/>
    <property type="match status" value="1"/>
</dbReference>
<comment type="subcellular location">
    <subcellularLocation>
        <location evidence="1">Nucleus</location>
    </subcellularLocation>
</comment>
<evidence type="ECO:0000256" key="7">
    <source>
        <dbReference type="SAM" id="MobiDB-lite"/>
    </source>
</evidence>
<evidence type="ECO:0000313" key="10">
    <source>
        <dbReference type="Proteomes" id="UP001158576"/>
    </source>
</evidence>
<dbReference type="EMBL" id="OU015569">
    <property type="protein sequence ID" value="CAG5098403.1"/>
    <property type="molecule type" value="Genomic_DNA"/>
</dbReference>